<dbReference type="GO" id="GO:0003677">
    <property type="term" value="F:DNA binding"/>
    <property type="evidence" value="ECO:0007669"/>
    <property type="project" value="UniProtKB-UniRule"/>
</dbReference>
<feature type="coiled-coil region" evidence="9">
    <location>
        <begin position="1026"/>
        <end position="1053"/>
    </location>
</feature>
<dbReference type="PANTHER" id="PTHR20856">
    <property type="entry name" value="DNA-DIRECTED RNA POLYMERASE I SUBUNIT 2"/>
    <property type="match status" value="1"/>
</dbReference>
<organism evidence="16 17">
    <name type="scientific">Litorivivens lipolytica</name>
    <dbReference type="NCBI Taxonomy" id="1524264"/>
    <lineage>
        <taxon>Bacteria</taxon>
        <taxon>Pseudomonadati</taxon>
        <taxon>Pseudomonadota</taxon>
        <taxon>Gammaproteobacteria</taxon>
        <taxon>Litorivivens</taxon>
    </lineage>
</organism>
<evidence type="ECO:0000256" key="8">
    <source>
        <dbReference type="RuleBase" id="RU363031"/>
    </source>
</evidence>
<evidence type="ECO:0000259" key="10">
    <source>
        <dbReference type="Pfam" id="PF00562"/>
    </source>
</evidence>
<dbReference type="GO" id="GO:0032549">
    <property type="term" value="F:ribonucleoside binding"/>
    <property type="evidence" value="ECO:0007669"/>
    <property type="project" value="InterPro"/>
</dbReference>
<evidence type="ECO:0000256" key="5">
    <source>
        <dbReference type="ARBA" id="ARBA00048552"/>
    </source>
</evidence>
<keyword evidence="2 6" id="KW-0808">Transferase</keyword>
<dbReference type="InterPro" id="IPR007644">
    <property type="entry name" value="RNA_pol_bsu_protrusion"/>
</dbReference>
<feature type="domain" description="RNA polymerase Rpb2" evidence="12">
    <location>
        <begin position="156"/>
        <end position="227"/>
    </location>
</feature>
<keyword evidence="1 6" id="KW-0240">DNA-directed RNA polymerase</keyword>
<evidence type="ECO:0000259" key="13">
    <source>
        <dbReference type="Pfam" id="PF04563"/>
    </source>
</evidence>
<evidence type="ECO:0000256" key="1">
    <source>
        <dbReference type="ARBA" id="ARBA00022478"/>
    </source>
</evidence>
<dbReference type="InterPro" id="IPR015712">
    <property type="entry name" value="DNA-dir_RNA_pol_su2"/>
</dbReference>
<evidence type="ECO:0000256" key="9">
    <source>
        <dbReference type="SAM" id="Coils"/>
    </source>
</evidence>
<keyword evidence="4 6" id="KW-0804">Transcription</keyword>
<evidence type="ECO:0000256" key="4">
    <source>
        <dbReference type="ARBA" id="ARBA00023163"/>
    </source>
</evidence>
<dbReference type="PROSITE" id="PS01166">
    <property type="entry name" value="RNA_POL_BETA"/>
    <property type="match status" value="1"/>
</dbReference>
<dbReference type="EMBL" id="JACHWY010000005">
    <property type="protein sequence ID" value="MBB3048988.1"/>
    <property type="molecule type" value="Genomic_DNA"/>
</dbReference>
<gene>
    <name evidence="6" type="primary">rpoB</name>
    <name evidence="16" type="ORF">FHR99_003262</name>
</gene>
<dbReference type="Pfam" id="PF10385">
    <property type="entry name" value="RNA_pol_Rpb2_45"/>
    <property type="match status" value="1"/>
</dbReference>
<proteinExistence type="inferred from homology"/>
<evidence type="ECO:0000259" key="11">
    <source>
        <dbReference type="Pfam" id="PF04560"/>
    </source>
</evidence>
<dbReference type="InterPro" id="IPR037033">
    <property type="entry name" value="DNA-dir_RNAP_su2_hyb_sf"/>
</dbReference>
<dbReference type="Pfam" id="PF04563">
    <property type="entry name" value="RNA_pol_Rpb2_1"/>
    <property type="match status" value="1"/>
</dbReference>
<dbReference type="FunFam" id="3.90.1110.10:FF:000004">
    <property type="entry name" value="DNA-directed RNA polymerase subunit beta"/>
    <property type="match status" value="1"/>
</dbReference>
<dbReference type="FunFam" id="3.90.1800.10:FF:000001">
    <property type="entry name" value="DNA-directed RNA polymerase subunit beta"/>
    <property type="match status" value="1"/>
</dbReference>
<dbReference type="Gene3D" id="2.40.50.100">
    <property type="match status" value="1"/>
</dbReference>
<dbReference type="RefSeq" id="WP_183411777.1">
    <property type="nucleotide sequence ID" value="NZ_JACHWY010000005.1"/>
</dbReference>
<protein>
    <recommendedName>
        <fullName evidence="6 8">DNA-directed RNA polymerase subunit beta</fullName>
        <shortName evidence="6">RNAP subunit beta</shortName>
        <ecNumber evidence="6 8">2.7.7.6</ecNumber>
    </recommendedName>
    <alternativeName>
        <fullName evidence="6">RNA polymerase subunit beta</fullName>
    </alternativeName>
    <alternativeName>
        <fullName evidence="6">Transcriptase subunit beta</fullName>
    </alternativeName>
</protein>
<dbReference type="GO" id="GO:0006351">
    <property type="term" value="P:DNA-templated transcription"/>
    <property type="evidence" value="ECO:0007669"/>
    <property type="project" value="UniProtKB-UniRule"/>
</dbReference>
<evidence type="ECO:0000256" key="6">
    <source>
        <dbReference type="HAMAP-Rule" id="MF_01321"/>
    </source>
</evidence>
<dbReference type="Pfam" id="PF04561">
    <property type="entry name" value="RNA_pol_Rpb2_2"/>
    <property type="match status" value="2"/>
</dbReference>
<dbReference type="InterPro" id="IPR007641">
    <property type="entry name" value="RNA_pol_Rpb2_7"/>
</dbReference>
<dbReference type="HAMAP" id="MF_01321">
    <property type="entry name" value="RNApol_bact_RpoB"/>
    <property type="match status" value="1"/>
</dbReference>
<name>A0A7W4W8K8_9GAMM</name>
<accession>A0A7W4W8K8</accession>
<dbReference type="EC" id="2.7.7.6" evidence="6 8"/>
<dbReference type="InterPro" id="IPR010243">
    <property type="entry name" value="RNA_pol_bsu_bac"/>
</dbReference>
<dbReference type="Gene3D" id="2.30.150.10">
    <property type="entry name" value="DNA-directed RNA polymerase, beta subunit, external 1 domain"/>
    <property type="match status" value="1"/>
</dbReference>
<dbReference type="InterPro" id="IPR007120">
    <property type="entry name" value="DNA-dir_RNAP_su2_dom"/>
</dbReference>
<evidence type="ECO:0000259" key="15">
    <source>
        <dbReference type="Pfam" id="PF10385"/>
    </source>
</evidence>
<dbReference type="InterPro" id="IPR014724">
    <property type="entry name" value="RNA_pol_RPB2_OB-fold"/>
</dbReference>
<dbReference type="Gene3D" id="2.40.50.150">
    <property type="match status" value="1"/>
</dbReference>
<feature type="domain" description="DNA-directed RNA polymerase beta subunit external 1" evidence="15">
    <location>
        <begin position="597"/>
        <end position="662"/>
    </location>
</feature>
<evidence type="ECO:0000313" key="17">
    <source>
        <dbReference type="Proteomes" id="UP000537130"/>
    </source>
</evidence>
<dbReference type="Gene3D" id="3.90.1100.10">
    <property type="match status" value="2"/>
</dbReference>
<dbReference type="FunFam" id="3.90.1100.10:FF:000002">
    <property type="entry name" value="DNA-directed RNA polymerase subunit beta"/>
    <property type="match status" value="1"/>
</dbReference>
<feature type="domain" description="DNA-directed RNA polymerase subunit 2 hybrid-binding" evidence="10">
    <location>
        <begin position="723"/>
        <end position="1282"/>
    </location>
</feature>
<evidence type="ECO:0000256" key="7">
    <source>
        <dbReference type="RuleBase" id="RU000434"/>
    </source>
</evidence>
<dbReference type="Gene3D" id="2.40.270.10">
    <property type="entry name" value="DNA-directed RNA polymerase, subunit 2, domain 6"/>
    <property type="match status" value="1"/>
</dbReference>
<dbReference type="Pfam" id="PF04565">
    <property type="entry name" value="RNA_pol_Rpb2_3"/>
    <property type="match status" value="1"/>
</dbReference>
<dbReference type="Pfam" id="PF04560">
    <property type="entry name" value="RNA_pol_Rpb2_7"/>
    <property type="match status" value="1"/>
</dbReference>
<keyword evidence="17" id="KW-1185">Reference proteome</keyword>
<dbReference type="GO" id="GO:0000428">
    <property type="term" value="C:DNA-directed RNA polymerase complex"/>
    <property type="evidence" value="ECO:0007669"/>
    <property type="project" value="UniProtKB-KW"/>
</dbReference>
<evidence type="ECO:0000256" key="2">
    <source>
        <dbReference type="ARBA" id="ARBA00022679"/>
    </source>
</evidence>
<evidence type="ECO:0000313" key="16">
    <source>
        <dbReference type="EMBL" id="MBB3048988.1"/>
    </source>
</evidence>
<dbReference type="SUPFAM" id="SSF64484">
    <property type="entry name" value="beta and beta-prime subunits of DNA dependent RNA-polymerase"/>
    <property type="match status" value="1"/>
</dbReference>
<dbReference type="Pfam" id="PF00562">
    <property type="entry name" value="RNA_pol_Rpb2_6"/>
    <property type="match status" value="1"/>
</dbReference>
<dbReference type="FunFam" id="3.90.1110.10:FF:000001">
    <property type="entry name" value="DNA-directed RNA polymerase subunit beta"/>
    <property type="match status" value="1"/>
</dbReference>
<dbReference type="InterPro" id="IPR037034">
    <property type="entry name" value="RNA_pol_Rpb2_2_sf"/>
</dbReference>
<keyword evidence="3 6" id="KW-0548">Nucleotidyltransferase</keyword>
<feature type="domain" description="RNA polymerase beta subunit protrusion" evidence="13">
    <location>
        <begin position="27"/>
        <end position="505"/>
    </location>
</feature>
<dbReference type="Proteomes" id="UP000537130">
    <property type="component" value="Unassembled WGS sequence"/>
</dbReference>
<feature type="domain" description="RNA polymerase Rpb2" evidence="14">
    <location>
        <begin position="519"/>
        <end position="586"/>
    </location>
</feature>
<feature type="domain" description="RNA polymerase Rpb2" evidence="12">
    <location>
        <begin position="353"/>
        <end position="460"/>
    </location>
</feature>
<evidence type="ECO:0000259" key="12">
    <source>
        <dbReference type="Pfam" id="PF04561"/>
    </source>
</evidence>
<comment type="similarity">
    <text evidence="6 7">Belongs to the RNA polymerase beta chain family.</text>
</comment>
<dbReference type="InterPro" id="IPR007645">
    <property type="entry name" value="RNA_pol_Rpb2_3"/>
</dbReference>
<dbReference type="Gene3D" id="3.90.1800.10">
    <property type="entry name" value="RNA polymerase alpha subunit dimerisation domain"/>
    <property type="match status" value="1"/>
</dbReference>
<reference evidence="16 17" key="1">
    <citation type="submission" date="2020-08" db="EMBL/GenBank/DDBJ databases">
        <title>Genomic Encyclopedia of Type Strains, Phase III (KMG-III): the genomes of soil and plant-associated and newly described type strains.</title>
        <authorList>
            <person name="Whitman W."/>
        </authorList>
    </citation>
    <scope>NUCLEOTIDE SEQUENCE [LARGE SCALE GENOMIC DNA]</scope>
    <source>
        <strain evidence="16 17">CECT 8654</strain>
    </source>
</reference>
<dbReference type="NCBIfam" id="NF001616">
    <property type="entry name" value="PRK00405.1"/>
    <property type="match status" value="1"/>
</dbReference>
<dbReference type="InterPro" id="IPR042107">
    <property type="entry name" value="DNA-dir_RNA_pol_bsu_ext_1_sf"/>
</dbReference>
<dbReference type="GO" id="GO:0003899">
    <property type="term" value="F:DNA-directed RNA polymerase activity"/>
    <property type="evidence" value="ECO:0007669"/>
    <property type="project" value="UniProtKB-UniRule"/>
</dbReference>
<dbReference type="InterPro" id="IPR019462">
    <property type="entry name" value="DNA-dir_RNA_pol_bsu_external_1"/>
</dbReference>
<dbReference type="CDD" id="cd00653">
    <property type="entry name" value="RNA_pol_B_RPB2"/>
    <property type="match status" value="1"/>
</dbReference>
<dbReference type="FunFam" id="2.40.270.10:FF:000003">
    <property type="entry name" value="DNA-directed RNA polymerase subunit beta"/>
    <property type="match status" value="1"/>
</dbReference>
<feature type="domain" description="RNA polymerase Rpb2" evidence="11">
    <location>
        <begin position="1284"/>
        <end position="1359"/>
    </location>
</feature>
<dbReference type="Gene3D" id="3.90.1110.10">
    <property type="entry name" value="RNA polymerase Rpb2, domain 2"/>
    <property type="match status" value="1"/>
</dbReference>
<sequence>MAYSYTEKKRIRKDFGKMPYVMDVPYLLAIQLDSYRKFTQEGTPAKERGDHGLHAAFKSVFPIVSYSGNAALEYVEYSLGEPAFDVNECQLRGVTYAVPLRVKVRLIIYDKESANKSIKDIKEQEVYMGEIPLMTENGTFVVNGTERVIVSQLHRSPGVFFDHDRGKTHSSGKLLYSARVIPYRGSWLDFEFDPKDLVYVRIDRRRKLPATILLRALGYTSEEILDMFFDVNTFKADKEGNFKIELIPERLRGEIATFDICDKNGEVIAESGRRITARHIRQIQKAKITELEVPREYVIGRSLAKDMIDESTGEVLYPCNAEITEEMLEAFAKAGIKTVETLYTNELDCGPFISETLRIDSANSQLEALVEIYRMMRPGEPPTKESAENLFQNLFFSAERYDLSGVGRMKFNRRLGREEIVGEGTLSKEDIVDVLKTLVEIRNGKGVVDDIDHLGNRRVRSVGEMAENQFRVGLVRVERAVKERLSMAESEGLMPQDLINAKPVAAAVKEFFGSSQLSQFMDQNNPLSEITHKRRVSALGPGGLTRERAGFEVRDVHPTHYGRVCPIETPEGPNIGLINSLATYARTNEYGFLESPYRKVVDGVVTDEIEFLSAINEAEYVIAQSSAKTDKNNKLSEDLVAVRYRNEFTVKDPSEVEYMDVSPKQVVSVAASLIPFLEHDDANRALMGSNMQRQAVPTLKADKPLVGTGMERYVAADSGVCVVARRGGVIDSVDAARIVVRVNEDEVQAGQPPVDIYNLTKYTRSNQNTCINQRSIVKTGESVARGDILADGPSVDMGELALGQNMRIAFMPWNGYNFEDSILVSERVVKEDRFTTIHIQELTCVARDTKLGPEEISADIPNVGESALAKLDESGIVYIGAEVGPGDILVGKVTPKGETQLTPEEKLLRAIFGEKASDVKDTSLRVPSGTKGTIIDVQVFTRDGLEKDKRAQEIEKMQLDKFRKDLNEEYRILEEALYARLTSALKGQKVVSGAGLKKGAELTDDVLNGLDKDDWFKLRLSDDGLNSLLEDASNQLEAQKESLERRFEDKKRKLATGDDLAPGVLKIVKVYLAIKRRIQPGDKMAGRHGNKGVISVIMPEEDMPFDENGVPVDIVLNPLGVPSRMNVGQILETHLGLAAKGLGEKIDDMIRSQKAVAEIRNLLEEIYNKASDALRVEDIKSFSDAEVIELAQNLRGGVPMATPVFDGAAESEIKELLKLAGLPESGQMVLRDGRSGVEFDRPVTVGYMYMLKLNHLVDDKMHARSTGSYSLVTQQPLGGKAQFGGQRFGEMEVWALEAYGAAYTLQEMLTVKSDDVNGRTKMYKNIVDGDQRMEPGMPESFNVLVKEIRSLGINIDLETE</sequence>
<evidence type="ECO:0000259" key="14">
    <source>
        <dbReference type="Pfam" id="PF04565"/>
    </source>
</evidence>
<comment type="function">
    <text evidence="6 8">DNA-dependent RNA polymerase catalyzes the transcription of DNA into RNA using the four ribonucleoside triphosphates as substrates.</text>
</comment>
<dbReference type="FunFam" id="2.40.50.150:FF:000001">
    <property type="entry name" value="DNA-directed RNA polymerase subunit beta"/>
    <property type="match status" value="1"/>
</dbReference>
<comment type="subunit">
    <text evidence="6 8">The RNAP catalytic core consists of 2 alpha, 1 beta, 1 beta' and 1 omega subunit. When a sigma factor is associated with the core the holoenzyme is formed, which can initiate transcription.</text>
</comment>
<dbReference type="NCBIfam" id="TIGR02013">
    <property type="entry name" value="rpoB"/>
    <property type="match status" value="1"/>
</dbReference>
<dbReference type="InterPro" id="IPR007642">
    <property type="entry name" value="RNA_pol_Rpb2_2"/>
</dbReference>
<dbReference type="InterPro" id="IPR007121">
    <property type="entry name" value="RNA_pol_bsu_CS"/>
</dbReference>
<keyword evidence="9" id="KW-0175">Coiled coil</keyword>
<comment type="caution">
    <text evidence="16">The sequence shown here is derived from an EMBL/GenBank/DDBJ whole genome shotgun (WGS) entry which is preliminary data.</text>
</comment>
<dbReference type="FunFam" id="2.40.50.100:FF:000006">
    <property type="entry name" value="DNA-directed RNA polymerase subunit beta"/>
    <property type="match status" value="1"/>
</dbReference>
<evidence type="ECO:0000256" key="3">
    <source>
        <dbReference type="ARBA" id="ARBA00022695"/>
    </source>
</evidence>
<comment type="catalytic activity">
    <reaction evidence="5 6 8">
        <text>RNA(n) + a ribonucleoside 5'-triphosphate = RNA(n+1) + diphosphate</text>
        <dbReference type="Rhea" id="RHEA:21248"/>
        <dbReference type="Rhea" id="RHEA-COMP:14527"/>
        <dbReference type="Rhea" id="RHEA-COMP:17342"/>
        <dbReference type="ChEBI" id="CHEBI:33019"/>
        <dbReference type="ChEBI" id="CHEBI:61557"/>
        <dbReference type="ChEBI" id="CHEBI:140395"/>
        <dbReference type="EC" id="2.7.7.6"/>
    </reaction>
</comment>